<evidence type="ECO:0000256" key="4">
    <source>
        <dbReference type="ARBA" id="ARBA00022692"/>
    </source>
</evidence>
<dbReference type="InterPro" id="IPR026030">
    <property type="entry name" value="Pur-cyt_permease_Fcy2/21/22"/>
</dbReference>
<evidence type="ECO:0000313" key="8">
    <source>
        <dbReference type="EMBL" id="CAB4916789.1"/>
    </source>
</evidence>
<feature type="transmembrane region" description="Helical" evidence="7">
    <location>
        <begin position="402"/>
        <end position="421"/>
    </location>
</feature>
<feature type="transmembrane region" description="Helical" evidence="7">
    <location>
        <begin position="240"/>
        <end position="260"/>
    </location>
</feature>
<dbReference type="PIRSF" id="PIRSF002744">
    <property type="entry name" value="Pur-cyt_permease"/>
    <property type="match status" value="1"/>
</dbReference>
<comment type="similarity">
    <text evidence="2">Belongs to the purine-cytosine permease (2.A.39) family.</text>
</comment>
<reference evidence="8" key="1">
    <citation type="submission" date="2020-05" db="EMBL/GenBank/DDBJ databases">
        <authorList>
            <person name="Chiriac C."/>
            <person name="Salcher M."/>
            <person name="Ghai R."/>
            <person name="Kavagutti S V."/>
        </authorList>
    </citation>
    <scope>NUCLEOTIDE SEQUENCE</scope>
</reference>
<dbReference type="EMBL" id="CAFBMZ010000006">
    <property type="protein sequence ID" value="CAB4916789.1"/>
    <property type="molecule type" value="Genomic_DNA"/>
</dbReference>
<evidence type="ECO:0000256" key="7">
    <source>
        <dbReference type="SAM" id="Phobius"/>
    </source>
</evidence>
<feature type="transmembrane region" description="Helical" evidence="7">
    <location>
        <begin position="99"/>
        <end position="120"/>
    </location>
</feature>
<comment type="subcellular location">
    <subcellularLocation>
        <location evidence="1">Membrane</location>
        <topology evidence="1">Multi-pass membrane protein</topology>
    </subcellularLocation>
</comment>
<dbReference type="GO" id="GO:0022857">
    <property type="term" value="F:transmembrane transporter activity"/>
    <property type="evidence" value="ECO:0007669"/>
    <property type="project" value="InterPro"/>
</dbReference>
<feature type="transmembrane region" description="Helical" evidence="7">
    <location>
        <begin position="286"/>
        <end position="306"/>
    </location>
</feature>
<feature type="transmembrane region" description="Helical" evidence="7">
    <location>
        <begin position="57"/>
        <end position="78"/>
    </location>
</feature>
<dbReference type="Gene3D" id="1.10.4160.10">
    <property type="entry name" value="Hydantoin permease"/>
    <property type="match status" value="1"/>
</dbReference>
<keyword evidence="3" id="KW-0813">Transport</keyword>
<proteinExistence type="inferred from homology"/>
<dbReference type="AlphaFoldDB" id="A0A6J7HME4"/>
<dbReference type="PROSITE" id="PS50283">
    <property type="entry name" value="NA_SOLUT_SYMP_3"/>
    <property type="match status" value="1"/>
</dbReference>
<feature type="transmembrane region" description="Helical" evidence="7">
    <location>
        <begin position="168"/>
        <end position="188"/>
    </location>
</feature>
<name>A0A6J7HME4_9ZZZZ</name>
<dbReference type="GO" id="GO:0005886">
    <property type="term" value="C:plasma membrane"/>
    <property type="evidence" value="ECO:0007669"/>
    <property type="project" value="TreeGrafter"/>
</dbReference>
<dbReference type="PANTHER" id="PTHR31806:SF1">
    <property type="entry name" value="PURINE-CYTOSINE PERMEASE FCY2-RELATED"/>
    <property type="match status" value="1"/>
</dbReference>
<dbReference type="InterPro" id="IPR001248">
    <property type="entry name" value="Pur-cyt_permease"/>
</dbReference>
<feature type="transmembrane region" description="Helical" evidence="7">
    <location>
        <begin position="351"/>
        <end position="373"/>
    </location>
</feature>
<gene>
    <name evidence="8" type="ORF">UFOPK3684_00146</name>
</gene>
<evidence type="ECO:0000256" key="6">
    <source>
        <dbReference type="ARBA" id="ARBA00023136"/>
    </source>
</evidence>
<organism evidence="8">
    <name type="scientific">freshwater metagenome</name>
    <dbReference type="NCBI Taxonomy" id="449393"/>
    <lineage>
        <taxon>unclassified sequences</taxon>
        <taxon>metagenomes</taxon>
        <taxon>ecological metagenomes</taxon>
    </lineage>
</organism>
<sequence length="473" mass="50264">MQFFDLELNGPNVIAESERQGNARNLLWPWAGANVSLLALSYGSFFLGFGISFKQATWAAIIGTVLSFLVVGFSSLAGKKSNVPTMILSRAVFGVKGNIVPGALSYLIFVGWETVLVSLATLATGTVLGRLGHVNHTVSLIIGFAIAVVLTVFGGVLGFSTIMKIQKWLTLITVIMTAVYIALTIGNVDWSAVSSIKDGTSQGFIGALIFGITGIGLGWVNSAADYSRYLPRSVSSKSVVGWTVVGASVVPIILVIYGSALAGSSKELSDAIAMDPIGALTTLLPTWYLIPFALVAILGLTGGAILDLYSSGLTLVSIGLPVKRHIAASIDAFIMLLGTIYIVWFADNFFIPFQGFLITLGVPVAVWSAIFVADVIMRKKPYVESDLFDSQGRYGAWNKTTLGIMLFGSVIGWGFVTNSFASWLSWQGFFLGAIGGKEGAWAYANVGVIFALAIGFFGHVLLSRKTIAAQESF</sequence>
<feature type="transmembrane region" description="Helical" evidence="7">
    <location>
        <begin position="326"/>
        <end position="345"/>
    </location>
</feature>
<keyword evidence="4 7" id="KW-0812">Transmembrane</keyword>
<feature type="transmembrane region" description="Helical" evidence="7">
    <location>
        <begin position="200"/>
        <end position="220"/>
    </location>
</feature>
<dbReference type="PANTHER" id="PTHR31806">
    <property type="entry name" value="PURINE-CYTOSINE PERMEASE FCY2-RELATED"/>
    <property type="match status" value="1"/>
</dbReference>
<evidence type="ECO:0000256" key="3">
    <source>
        <dbReference type="ARBA" id="ARBA00022448"/>
    </source>
</evidence>
<dbReference type="InterPro" id="IPR001734">
    <property type="entry name" value="Na/solute_symporter"/>
</dbReference>
<feature type="transmembrane region" description="Helical" evidence="7">
    <location>
        <begin position="140"/>
        <end position="161"/>
    </location>
</feature>
<evidence type="ECO:0000256" key="1">
    <source>
        <dbReference type="ARBA" id="ARBA00004141"/>
    </source>
</evidence>
<evidence type="ECO:0000256" key="2">
    <source>
        <dbReference type="ARBA" id="ARBA00008974"/>
    </source>
</evidence>
<feature type="transmembrane region" description="Helical" evidence="7">
    <location>
        <begin position="27"/>
        <end position="51"/>
    </location>
</feature>
<feature type="transmembrane region" description="Helical" evidence="7">
    <location>
        <begin position="441"/>
        <end position="462"/>
    </location>
</feature>
<dbReference type="Pfam" id="PF02133">
    <property type="entry name" value="Transp_cyt_pur"/>
    <property type="match status" value="1"/>
</dbReference>
<keyword evidence="5 7" id="KW-1133">Transmembrane helix</keyword>
<protein>
    <submittedName>
        <fullName evidence="8">Unannotated protein</fullName>
    </submittedName>
</protein>
<accession>A0A6J7HME4</accession>
<evidence type="ECO:0000256" key="5">
    <source>
        <dbReference type="ARBA" id="ARBA00022989"/>
    </source>
</evidence>
<keyword evidence="6 7" id="KW-0472">Membrane</keyword>